<evidence type="ECO:0000313" key="1">
    <source>
        <dbReference type="EMBL" id="CAB4140595.1"/>
    </source>
</evidence>
<name>A0A6J5M0Z4_9CAUD</name>
<dbReference type="SUPFAM" id="SSF55729">
    <property type="entry name" value="Acyl-CoA N-acyltransferases (Nat)"/>
    <property type="match status" value="1"/>
</dbReference>
<reference evidence="1" key="1">
    <citation type="submission" date="2020-04" db="EMBL/GenBank/DDBJ databases">
        <authorList>
            <person name="Chiriac C."/>
            <person name="Salcher M."/>
            <person name="Ghai R."/>
            <person name="Kavagutti S V."/>
        </authorList>
    </citation>
    <scope>NUCLEOTIDE SEQUENCE</scope>
</reference>
<sequence>MEKLKKDALLMIYESIKHRVNFEFDVYENAVKDWNVLPLIENNVVIGGVLIKDNEIHVGYGIKPKSTILPYIKSILNKTIDKYGYVTTSVMKENEAGLKFCKRLGFTKISKENDTIKLRCDRSNYK</sequence>
<organism evidence="1">
    <name type="scientific">uncultured Caudovirales phage</name>
    <dbReference type="NCBI Taxonomy" id="2100421"/>
    <lineage>
        <taxon>Viruses</taxon>
        <taxon>Duplodnaviria</taxon>
        <taxon>Heunggongvirae</taxon>
        <taxon>Uroviricota</taxon>
        <taxon>Caudoviricetes</taxon>
        <taxon>Peduoviridae</taxon>
        <taxon>Maltschvirus</taxon>
        <taxon>Maltschvirus maltsch</taxon>
    </lineage>
</organism>
<dbReference type="Gene3D" id="3.40.630.30">
    <property type="match status" value="1"/>
</dbReference>
<dbReference type="InterPro" id="IPR016181">
    <property type="entry name" value="Acyl_CoA_acyltransferase"/>
</dbReference>
<gene>
    <name evidence="1" type="ORF">UFOVP409_53</name>
    <name evidence="2" type="ORF">UFOVP684_49</name>
</gene>
<evidence type="ECO:0000313" key="2">
    <source>
        <dbReference type="EMBL" id="CAB4157853.1"/>
    </source>
</evidence>
<accession>A0A6J5M0Z4</accession>
<protein>
    <submittedName>
        <fullName evidence="1">Uncharacterized protein</fullName>
    </submittedName>
</protein>
<proteinExistence type="predicted"/>
<dbReference type="EMBL" id="LR796652">
    <property type="protein sequence ID" value="CAB4157853.1"/>
    <property type="molecule type" value="Genomic_DNA"/>
</dbReference>
<dbReference type="EMBL" id="LR796382">
    <property type="protein sequence ID" value="CAB4140595.1"/>
    <property type="molecule type" value="Genomic_DNA"/>
</dbReference>